<name>A0A222WT68_9BACL</name>
<dbReference type="Proteomes" id="UP000214666">
    <property type="component" value="Chromosome"/>
</dbReference>
<evidence type="ECO:0000313" key="3">
    <source>
        <dbReference type="EMBL" id="ASR49172.1"/>
    </source>
</evidence>
<feature type="signal peptide" evidence="1">
    <location>
        <begin position="1"/>
        <end position="32"/>
    </location>
</feature>
<protein>
    <submittedName>
        <fullName evidence="3">Microcystin-dependent protein</fullName>
    </submittedName>
</protein>
<dbReference type="InterPro" id="IPR037053">
    <property type="entry name" value="Phage_tail_collar_dom_sf"/>
</dbReference>
<sequence length="114" mass="12356">MKKHFWKKAAVLSLLAVILLGGTAISPKQAQASPEPYLGEITLYPYTFAPRGWLKCEGQILNISQNTPLFSLLGTNFGGDGRTTFALPDLRGASPMPNVDYYIAIEGAAFPSRP</sequence>
<dbReference type="STRING" id="172713.GCA_001705305_00914"/>
<dbReference type="EMBL" id="CP020028">
    <property type="protein sequence ID" value="ASR49172.1"/>
    <property type="molecule type" value="Genomic_DNA"/>
</dbReference>
<dbReference type="OrthoDB" id="9810174at2"/>
<organism evidence="3 4">
    <name type="scientific">Paenibacillus kribbensis</name>
    <dbReference type="NCBI Taxonomy" id="172713"/>
    <lineage>
        <taxon>Bacteria</taxon>
        <taxon>Bacillati</taxon>
        <taxon>Bacillota</taxon>
        <taxon>Bacilli</taxon>
        <taxon>Bacillales</taxon>
        <taxon>Paenibacillaceae</taxon>
        <taxon>Paenibacillus</taxon>
    </lineage>
</organism>
<accession>A0A222WT68</accession>
<gene>
    <name evidence="3" type="ORF">B4V02_21950</name>
</gene>
<feature type="chain" id="PRO_5012940011" evidence="1">
    <location>
        <begin position="33"/>
        <end position="114"/>
    </location>
</feature>
<proteinExistence type="predicted"/>
<evidence type="ECO:0000256" key="1">
    <source>
        <dbReference type="SAM" id="SignalP"/>
    </source>
</evidence>
<keyword evidence="1" id="KW-0732">Signal</keyword>
<dbReference type="KEGG" id="pkb:B4V02_21950"/>
<evidence type="ECO:0000259" key="2">
    <source>
        <dbReference type="Pfam" id="PF07484"/>
    </source>
</evidence>
<dbReference type="RefSeq" id="WP_094156408.1">
    <property type="nucleotide sequence ID" value="NZ_CP020028.1"/>
</dbReference>
<dbReference type="InterPro" id="IPR011083">
    <property type="entry name" value="Phage_tail_collar_dom"/>
</dbReference>
<dbReference type="SUPFAM" id="SSF88874">
    <property type="entry name" value="Receptor-binding domain of short tail fibre protein gp12"/>
    <property type="match status" value="1"/>
</dbReference>
<dbReference type="Gene3D" id="3.90.1340.10">
    <property type="entry name" value="Phage tail collar domain"/>
    <property type="match status" value="1"/>
</dbReference>
<dbReference type="AlphaFoldDB" id="A0A222WT68"/>
<feature type="domain" description="Phage tail collar" evidence="2">
    <location>
        <begin position="39"/>
        <end position="95"/>
    </location>
</feature>
<keyword evidence="4" id="KW-1185">Reference proteome</keyword>
<evidence type="ECO:0000313" key="4">
    <source>
        <dbReference type="Proteomes" id="UP000214666"/>
    </source>
</evidence>
<reference evidence="3 4" key="1">
    <citation type="submission" date="2017-03" db="EMBL/GenBank/DDBJ databases">
        <title>Complete genome sequence of Paenibacillus Kribbensis producing bioflocculants.</title>
        <authorList>
            <person name="Lee H.-G."/>
            <person name="Oh H.-M."/>
        </authorList>
    </citation>
    <scope>NUCLEOTIDE SEQUENCE [LARGE SCALE GENOMIC DNA]</scope>
    <source>
        <strain evidence="3 4">AM49</strain>
    </source>
</reference>
<dbReference type="Pfam" id="PF07484">
    <property type="entry name" value="Collar"/>
    <property type="match status" value="1"/>
</dbReference>